<name>A0A6B3SJ62_9BURK</name>
<dbReference type="PANTHER" id="PTHR35841">
    <property type="entry name" value="PHOSPHONATES-BINDING PERIPLASMIC PROTEIN"/>
    <property type="match status" value="1"/>
</dbReference>
<evidence type="ECO:0000256" key="3">
    <source>
        <dbReference type="SAM" id="SignalP"/>
    </source>
</evidence>
<comment type="caution">
    <text evidence="4">The sequence shown here is derived from an EMBL/GenBank/DDBJ whole genome shotgun (WGS) entry which is preliminary data.</text>
</comment>
<protein>
    <submittedName>
        <fullName evidence="4">Phosphate/phosphite/phosphonate ABC transporter substrate-binding protein</fullName>
    </submittedName>
</protein>
<keyword evidence="5" id="KW-1185">Reference proteome</keyword>
<keyword evidence="2 3" id="KW-0732">Signal</keyword>
<dbReference type="NCBIfam" id="TIGR01098">
    <property type="entry name" value="3A0109s03R"/>
    <property type="match status" value="1"/>
</dbReference>
<dbReference type="InterPro" id="IPR005770">
    <property type="entry name" value="PhnD"/>
</dbReference>
<dbReference type="AlphaFoldDB" id="A0A6B3SJ62"/>
<dbReference type="Proteomes" id="UP000482155">
    <property type="component" value="Unassembled WGS sequence"/>
</dbReference>
<evidence type="ECO:0000256" key="2">
    <source>
        <dbReference type="ARBA" id="ARBA00022729"/>
    </source>
</evidence>
<reference evidence="4 5" key="1">
    <citation type="submission" date="2020-02" db="EMBL/GenBank/DDBJ databases">
        <authorList>
            <person name="Kim M.K."/>
        </authorList>
    </citation>
    <scope>NUCLEOTIDE SEQUENCE [LARGE SCALE GENOMIC DNA]</scope>
    <source>
        <strain evidence="4 5">17J57-3</strain>
    </source>
</reference>
<dbReference type="GO" id="GO:0055085">
    <property type="term" value="P:transmembrane transport"/>
    <property type="evidence" value="ECO:0007669"/>
    <property type="project" value="InterPro"/>
</dbReference>
<dbReference type="GO" id="GO:0043190">
    <property type="term" value="C:ATP-binding cassette (ABC) transporter complex"/>
    <property type="evidence" value="ECO:0007669"/>
    <property type="project" value="InterPro"/>
</dbReference>
<organism evidence="4 5">
    <name type="scientific">Noviherbaspirillum galbum</name>
    <dbReference type="NCBI Taxonomy" id="2709383"/>
    <lineage>
        <taxon>Bacteria</taxon>
        <taxon>Pseudomonadati</taxon>
        <taxon>Pseudomonadota</taxon>
        <taxon>Betaproteobacteria</taxon>
        <taxon>Burkholderiales</taxon>
        <taxon>Oxalobacteraceae</taxon>
        <taxon>Noviherbaspirillum</taxon>
    </lineage>
</organism>
<evidence type="ECO:0000256" key="1">
    <source>
        <dbReference type="ARBA" id="ARBA00007162"/>
    </source>
</evidence>
<dbReference type="EMBL" id="JAAIVB010000014">
    <property type="protein sequence ID" value="NEX60740.1"/>
    <property type="molecule type" value="Genomic_DNA"/>
</dbReference>
<feature type="signal peptide" evidence="3">
    <location>
        <begin position="1"/>
        <end position="21"/>
    </location>
</feature>
<evidence type="ECO:0000313" key="4">
    <source>
        <dbReference type="EMBL" id="NEX60740.1"/>
    </source>
</evidence>
<evidence type="ECO:0000313" key="5">
    <source>
        <dbReference type="Proteomes" id="UP000482155"/>
    </source>
</evidence>
<proteinExistence type="inferred from homology"/>
<accession>A0A6B3SJ62</accession>
<dbReference type="Gene3D" id="3.40.190.10">
    <property type="entry name" value="Periplasmic binding protein-like II"/>
    <property type="match status" value="2"/>
</dbReference>
<feature type="chain" id="PRO_5025356193" evidence="3">
    <location>
        <begin position="22"/>
        <end position="331"/>
    </location>
</feature>
<dbReference type="Pfam" id="PF12974">
    <property type="entry name" value="Phosphonate-bd"/>
    <property type="match status" value="1"/>
</dbReference>
<dbReference type="SUPFAM" id="SSF53850">
    <property type="entry name" value="Periplasmic binding protein-like II"/>
    <property type="match status" value="1"/>
</dbReference>
<dbReference type="RefSeq" id="WP_163961272.1">
    <property type="nucleotide sequence ID" value="NZ_JAAIVB010000014.1"/>
</dbReference>
<dbReference type="PANTHER" id="PTHR35841:SF1">
    <property type="entry name" value="PHOSPHONATES-BINDING PERIPLASMIC PROTEIN"/>
    <property type="match status" value="1"/>
</dbReference>
<comment type="similarity">
    <text evidence="1">Belongs to the phosphate/phosphite/phosphonate binding protein family.</text>
</comment>
<sequence>MKAMWGLAGILAGTMSFGAMAQDGCPNRGDLDAAYCDADKDLVADTPSDPKKLKSPSNLAFTFTPLEDSAAYEKLFKPFTDYLAQCTGKKVGYLSLSSNTAEIEAMRAGSLHVGGFSAGPTNFAVNIAGAVPFAVIGNQKEYQSYTLIMIVRKDSAIQKMPDIKGKKVAHTSSTSNSGHLAPMALFPKIGVVPDKDYKILFSGKHDHSILGVQSGEYDAAAVASDVFDRMVERGQIKADAFRIIYRSDKFPTQAFAYAHDLEPGFRDQMLKCFYDYRFSDELKKAFAGSDRFFPINYKKDFFMVRYVSQSAGESFNRVAYDKQVAKEKEKK</sequence>
<gene>
    <name evidence="4" type="primary">phnD</name>
    <name evidence="4" type="ORF">G3574_06590</name>
</gene>